<dbReference type="HOGENOM" id="CLU_015634_0_0_1"/>
<gene>
    <name evidence="2" type="ORF">PEX2_069140</name>
</gene>
<accession>A0A0A2JSK8</accession>
<evidence type="ECO:0000259" key="1">
    <source>
        <dbReference type="PROSITE" id="PS50181"/>
    </source>
</evidence>
<dbReference type="RefSeq" id="XP_016599898.1">
    <property type="nucleotide sequence ID" value="XM_016744185.1"/>
</dbReference>
<dbReference type="InterPro" id="IPR036047">
    <property type="entry name" value="F-box-like_dom_sf"/>
</dbReference>
<dbReference type="STRING" id="27334.A0A0A2JSK8"/>
<dbReference type="OrthoDB" id="5359231at2759"/>
<name>A0A0A2JSK8_PENEN</name>
<comment type="caution">
    <text evidence="2">The sequence shown here is derived from an EMBL/GenBank/DDBJ whole genome shotgun (WGS) entry which is preliminary data.</text>
</comment>
<keyword evidence="3" id="KW-1185">Reference proteome</keyword>
<feature type="domain" description="F-box" evidence="1">
    <location>
        <begin position="4"/>
        <end position="50"/>
    </location>
</feature>
<sequence>MTTVQSLDTLPFDVFYQIATSLDDRDFVNLSRTNRALYSLSQSEQIARKTVENFLPYSKEGQAALAAQSGFRKAVGHRLAIHEAVATADPYSVVCLGYGAEFLYNQGYLCYRSDNWIRLLYVHGPAFRERVMDLRDVFPQLLKTGFVEPGAEDRVTLLSYCDDILVFRVADVNATEDALLVANMAWRKTNQERDCFLLVEKIPASAPLFVRHCGSYIWYGTFTAADGSDGVWSITGVDLESKEPIKFLLDRAVDGDLGQTLCFEMHDEHLYAVSTQVVVDDDEVHSSFYHWFCHAPREDGRKWNGRLWRREHQEGPINEMWTDLSIRKDETTGRPVILECRREWRDGKSENHRTYYTQRLPTPEEALAPLSGGTIETPSWLSIDDDLENDSPYDERPAKRLRRHYHAEYESGSTKRQEFIAARTKHRSYHLGASTFVDIVNDPDGNNLRSRDRIRLRTVSRKRKCPIDEEGIEGPRNRLFQPTQVDHYGLPVEGSEERFECRGVRMWPPEDAPPALQKLLCPGPRTGSVKSIADERSIIYSIDAPGLPPNQQALILISFDPHFQIPITTPLPTATSPDYQASGELFPETLKPPPPYSPLGNMVEEAPPFYMGIKRCKQYEQSIRAYGRTGGLGQQISFMISPLNISDSQLGALDITWHI</sequence>
<dbReference type="PROSITE" id="PS50181">
    <property type="entry name" value="FBOX"/>
    <property type="match status" value="1"/>
</dbReference>
<dbReference type="SUPFAM" id="SSF81383">
    <property type="entry name" value="F-box domain"/>
    <property type="match status" value="1"/>
</dbReference>
<dbReference type="AlphaFoldDB" id="A0A0A2JSK8"/>
<organism evidence="2 3">
    <name type="scientific">Penicillium expansum</name>
    <name type="common">Blue mold rot fungus</name>
    <dbReference type="NCBI Taxonomy" id="27334"/>
    <lineage>
        <taxon>Eukaryota</taxon>
        <taxon>Fungi</taxon>
        <taxon>Dikarya</taxon>
        <taxon>Ascomycota</taxon>
        <taxon>Pezizomycotina</taxon>
        <taxon>Eurotiomycetes</taxon>
        <taxon>Eurotiomycetidae</taxon>
        <taxon>Eurotiales</taxon>
        <taxon>Aspergillaceae</taxon>
        <taxon>Penicillium</taxon>
    </lineage>
</organism>
<dbReference type="VEuPathDB" id="FungiDB:PEXP_023610"/>
<dbReference type="EMBL" id="JQFZ01000121">
    <property type="protein sequence ID" value="KGO58404.1"/>
    <property type="molecule type" value="Genomic_DNA"/>
</dbReference>
<evidence type="ECO:0000313" key="2">
    <source>
        <dbReference type="EMBL" id="KGO58404.1"/>
    </source>
</evidence>
<dbReference type="InterPro" id="IPR001810">
    <property type="entry name" value="F-box_dom"/>
</dbReference>
<dbReference type="PhylomeDB" id="A0A0A2JSK8"/>
<reference evidence="2 3" key="1">
    <citation type="journal article" date="2015" name="Mol. Plant Microbe Interact.">
        <title>Genome, transcriptome, and functional analyses of Penicillium expansum provide new insights into secondary metabolism and pathogenicity.</title>
        <authorList>
            <person name="Ballester A.R."/>
            <person name="Marcet-Houben M."/>
            <person name="Levin E."/>
            <person name="Sela N."/>
            <person name="Selma-Lazaro C."/>
            <person name="Carmona L."/>
            <person name="Wisniewski M."/>
            <person name="Droby S."/>
            <person name="Gonzalez-Candelas L."/>
            <person name="Gabaldon T."/>
        </authorList>
    </citation>
    <scope>NUCLEOTIDE SEQUENCE [LARGE SCALE GENOMIC DNA]</scope>
    <source>
        <strain evidence="2 3">MD-8</strain>
    </source>
</reference>
<dbReference type="Proteomes" id="UP000030143">
    <property type="component" value="Unassembled WGS sequence"/>
</dbReference>
<proteinExistence type="predicted"/>
<evidence type="ECO:0000313" key="3">
    <source>
        <dbReference type="Proteomes" id="UP000030143"/>
    </source>
</evidence>
<dbReference type="GeneID" id="27679605"/>
<protein>
    <recommendedName>
        <fullName evidence="1">F-box domain-containing protein</fullName>
    </recommendedName>
</protein>